<keyword evidence="3" id="KW-0472">Membrane</keyword>
<keyword evidence="4" id="KW-0732">Signal</keyword>
<dbReference type="InterPro" id="IPR050645">
    <property type="entry name" value="Histidine_acid_phosphatase"/>
</dbReference>
<feature type="chain" id="PRO_5042264152" description="2,3-bisphosphoglycerate 3-phosphatase" evidence="4">
    <location>
        <begin position="24"/>
        <end position="593"/>
    </location>
</feature>
<dbReference type="InterPro" id="IPR000560">
    <property type="entry name" value="His_Pase_clade-2"/>
</dbReference>
<evidence type="ECO:0000313" key="5">
    <source>
        <dbReference type="EMBL" id="GFH49588.1"/>
    </source>
</evidence>
<comment type="caution">
    <text evidence="5">The sequence shown here is derived from an EMBL/GenBank/DDBJ whole genome shotgun (WGS) entry which is preliminary data.</text>
</comment>
<name>A0AAD3CPN5_9STRA</name>
<evidence type="ECO:0000256" key="3">
    <source>
        <dbReference type="SAM" id="Phobius"/>
    </source>
</evidence>
<keyword evidence="3" id="KW-0812">Transmembrane</keyword>
<evidence type="ECO:0000256" key="2">
    <source>
        <dbReference type="ARBA" id="ARBA00022801"/>
    </source>
</evidence>
<sequence>MRPTPTFSSLSVLLLTACSTGNASEFEKMSDWYKKYPSYPEYCSTPQQLANRKIPTLKKSNNIQTSLVHVTAIIRHGARTPWNNHTCWENWQNHWDCELKTLTAPPAQPEILQLEKNATEDMKLDGEGAFFLFEKNYDALMDAPQLMNLLNGTCQKGQLLLRGYVQELSNGKMLRSTYVKERGENKDNHDLVLIDLNEDNDVRPYEEPRLYYRADDDQRTIMSGQVLLRGLFGDLLLQHSQELGTQVDPTISVHTADRVQDILAANEDVCPRLNDLFEEAKKSPEYIKRFVKSKESKDLNKLMDTLGGDFRDQAEDCLMTTICNDRDLPDVLDDYGRDEENNYFDRLDQYSFRPWTYAMKHNDAAHSKLAFGPLWVEMLSNMLGFVPKSTWSSILPQMVSELRSPAPQLALFSGHDTTILPILATLGENVWDGAQWAPYASLLSIEIHAVEASNQRLFRLIYNGKVLTDKMKGCDDELCDVIHLFNRVSDFAVKQRDCGSSQSFLAEIETWTVGDVLSSKKGLGLILIFTIFSGGLGAFATYVSLTRRLPCSRSKGNFKKVGNEDNIEVISSYGAADTVMRNNDLKLEENTII</sequence>
<evidence type="ECO:0008006" key="7">
    <source>
        <dbReference type="Google" id="ProtNLM"/>
    </source>
</evidence>
<dbReference type="PROSITE" id="PS00778">
    <property type="entry name" value="HIS_ACID_PHOSPHAT_2"/>
    <property type="match status" value="1"/>
</dbReference>
<dbReference type="EMBL" id="BLLK01000038">
    <property type="protein sequence ID" value="GFH49588.1"/>
    <property type="molecule type" value="Genomic_DNA"/>
</dbReference>
<keyword evidence="3" id="KW-1133">Transmembrane helix</keyword>
<evidence type="ECO:0000313" key="6">
    <source>
        <dbReference type="Proteomes" id="UP001054902"/>
    </source>
</evidence>
<evidence type="ECO:0000256" key="1">
    <source>
        <dbReference type="ARBA" id="ARBA00005375"/>
    </source>
</evidence>
<reference evidence="5 6" key="1">
    <citation type="journal article" date="2021" name="Sci. Rep.">
        <title>The genome of the diatom Chaetoceros tenuissimus carries an ancient integrated fragment of an extant virus.</title>
        <authorList>
            <person name="Hongo Y."/>
            <person name="Kimura K."/>
            <person name="Takaki Y."/>
            <person name="Yoshida Y."/>
            <person name="Baba S."/>
            <person name="Kobayashi G."/>
            <person name="Nagasaki K."/>
            <person name="Hano T."/>
            <person name="Tomaru Y."/>
        </authorList>
    </citation>
    <scope>NUCLEOTIDE SEQUENCE [LARGE SCALE GENOMIC DNA]</scope>
    <source>
        <strain evidence="5 6">NIES-3715</strain>
    </source>
</reference>
<dbReference type="InterPro" id="IPR029033">
    <property type="entry name" value="His_PPase_superfam"/>
</dbReference>
<protein>
    <recommendedName>
        <fullName evidence="7">2,3-bisphosphoglycerate 3-phosphatase</fullName>
    </recommendedName>
</protein>
<dbReference type="CDD" id="cd07061">
    <property type="entry name" value="HP_HAP_like"/>
    <property type="match status" value="1"/>
</dbReference>
<dbReference type="PROSITE" id="PS51257">
    <property type="entry name" value="PROKAR_LIPOPROTEIN"/>
    <property type="match status" value="1"/>
</dbReference>
<feature type="signal peptide" evidence="4">
    <location>
        <begin position="1"/>
        <end position="23"/>
    </location>
</feature>
<feature type="transmembrane region" description="Helical" evidence="3">
    <location>
        <begin position="523"/>
        <end position="545"/>
    </location>
</feature>
<dbReference type="AlphaFoldDB" id="A0AAD3CPN5"/>
<dbReference type="Pfam" id="PF00328">
    <property type="entry name" value="His_Phos_2"/>
    <property type="match status" value="1"/>
</dbReference>
<dbReference type="Gene3D" id="3.40.50.1240">
    <property type="entry name" value="Phosphoglycerate mutase-like"/>
    <property type="match status" value="1"/>
</dbReference>
<dbReference type="InterPro" id="IPR033379">
    <property type="entry name" value="Acid_Pase_AS"/>
</dbReference>
<dbReference type="PANTHER" id="PTHR11567:SF110">
    <property type="entry name" value="2-PHOSPHOXYLOSE PHOSPHATASE 1"/>
    <property type="match status" value="1"/>
</dbReference>
<proteinExistence type="inferred from homology"/>
<keyword evidence="6" id="KW-1185">Reference proteome</keyword>
<organism evidence="5 6">
    <name type="scientific">Chaetoceros tenuissimus</name>
    <dbReference type="NCBI Taxonomy" id="426638"/>
    <lineage>
        <taxon>Eukaryota</taxon>
        <taxon>Sar</taxon>
        <taxon>Stramenopiles</taxon>
        <taxon>Ochrophyta</taxon>
        <taxon>Bacillariophyta</taxon>
        <taxon>Coscinodiscophyceae</taxon>
        <taxon>Chaetocerotophycidae</taxon>
        <taxon>Chaetocerotales</taxon>
        <taxon>Chaetocerotaceae</taxon>
        <taxon>Chaetoceros</taxon>
    </lineage>
</organism>
<dbReference type="SUPFAM" id="SSF53254">
    <property type="entry name" value="Phosphoglycerate mutase-like"/>
    <property type="match status" value="1"/>
</dbReference>
<evidence type="ECO:0000256" key="4">
    <source>
        <dbReference type="SAM" id="SignalP"/>
    </source>
</evidence>
<dbReference type="Proteomes" id="UP001054902">
    <property type="component" value="Unassembled WGS sequence"/>
</dbReference>
<dbReference type="PANTHER" id="PTHR11567">
    <property type="entry name" value="ACID PHOSPHATASE-RELATED"/>
    <property type="match status" value="1"/>
</dbReference>
<dbReference type="GO" id="GO:0016791">
    <property type="term" value="F:phosphatase activity"/>
    <property type="evidence" value="ECO:0007669"/>
    <property type="project" value="TreeGrafter"/>
</dbReference>
<keyword evidence="2" id="KW-0378">Hydrolase</keyword>
<accession>A0AAD3CPN5</accession>
<comment type="similarity">
    <text evidence="1">Belongs to the histidine acid phosphatase family.</text>
</comment>
<gene>
    <name evidence="5" type="ORF">CTEN210_06064</name>
</gene>